<evidence type="ECO:0000313" key="17">
    <source>
        <dbReference type="Proteomes" id="UP000248706"/>
    </source>
</evidence>
<feature type="domain" description="PAC" evidence="15">
    <location>
        <begin position="221"/>
        <end position="273"/>
    </location>
</feature>
<dbReference type="GO" id="GO:0000155">
    <property type="term" value="F:phosphorelay sensor kinase activity"/>
    <property type="evidence" value="ECO:0007669"/>
    <property type="project" value="InterPro"/>
</dbReference>
<dbReference type="Pfam" id="PF08448">
    <property type="entry name" value="PAS_4"/>
    <property type="match status" value="1"/>
</dbReference>
<evidence type="ECO:0000256" key="4">
    <source>
        <dbReference type="ARBA" id="ARBA00022553"/>
    </source>
</evidence>
<dbReference type="InterPro" id="IPR001610">
    <property type="entry name" value="PAC"/>
</dbReference>
<dbReference type="PRINTS" id="PR00344">
    <property type="entry name" value="BCTRLSENSOR"/>
</dbReference>
<feature type="domain" description="Histidine kinase" evidence="13">
    <location>
        <begin position="277"/>
        <end position="510"/>
    </location>
</feature>
<evidence type="ECO:0000259" key="13">
    <source>
        <dbReference type="PROSITE" id="PS50109"/>
    </source>
</evidence>
<dbReference type="Pfam" id="PF00512">
    <property type="entry name" value="HisKA"/>
    <property type="match status" value="1"/>
</dbReference>
<proteinExistence type="predicted"/>
<dbReference type="EMBL" id="MCIF01000002">
    <property type="protein sequence ID" value="RAQ95693.1"/>
    <property type="molecule type" value="Genomic_DNA"/>
</dbReference>
<dbReference type="Gene3D" id="3.30.565.10">
    <property type="entry name" value="Histidine kinase-like ATPase, C-terminal domain"/>
    <property type="match status" value="1"/>
</dbReference>
<keyword evidence="17" id="KW-1185">Reference proteome</keyword>
<dbReference type="OrthoDB" id="137860at2"/>
<dbReference type="NCBIfam" id="TIGR00229">
    <property type="entry name" value="sensory_box"/>
    <property type="match status" value="2"/>
</dbReference>
<dbReference type="Gene3D" id="3.30.450.20">
    <property type="entry name" value="PAS domain"/>
    <property type="match status" value="2"/>
</dbReference>
<name>A0A328VJ39_9CHLR</name>
<dbReference type="InterPro" id="IPR036890">
    <property type="entry name" value="HATPase_C_sf"/>
</dbReference>
<dbReference type="SMART" id="SM00086">
    <property type="entry name" value="PAC"/>
    <property type="match status" value="2"/>
</dbReference>
<dbReference type="RefSeq" id="WP_112428644.1">
    <property type="nucleotide sequence ID" value="NZ_MCIF01000002.1"/>
</dbReference>
<dbReference type="PANTHER" id="PTHR42878">
    <property type="entry name" value="TWO-COMPONENT HISTIDINE KINASE"/>
    <property type="match status" value="1"/>
</dbReference>
<organism evidence="16 17">
    <name type="scientific">Thermogemmatispora tikiterensis</name>
    <dbReference type="NCBI Taxonomy" id="1825093"/>
    <lineage>
        <taxon>Bacteria</taxon>
        <taxon>Bacillati</taxon>
        <taxon>Chloroflexota</taxon>
        <taxon>Ktedonobacteria</taxon>
        <taxon>Thermogemmatisporales</taxon>
        <taxon>Thermogemmatisporaceae</taxon>
        <taxon>Thermogemmatispora</taxon>
    </lineage>
</organism>
<dbReference type="FunFam" id="3.30.450.20:FF:000099">
    <property type="entry name" value="Sensory box sensor histidine kinase"/>
    <property type="match status" value="1"/>
</dbReference>
<evidence type="ECO:0000256" key="10">
    <source>
        <dbReference type="ARBA" id="ARBA00022989"/>
    </source>
</evidence>
<keyword evidence="12" id="KW-0472">Membrane</keyword>
<dbReference type="PROSITE" id="PS50109">
    <property type="entry name" value="HIS_KIN"/>
    <property type="match status" value="1"/>
</dbReference>
<reference evidence="16 17" key="1">
    <citation type="submission" date="2016-08" db="EMBL/GenBank/DDBJ databases">
        <title>Analysis of Carbohydrate Active Enzymes in Thermogemmatispora T81 Reveals Carbohydrate Degradation Ability.</title>
        <authorList>
            <person name="Tomazini A."/>
            <person name="Lal S."/>
            <person name="Stott M."/>
            <person name="Henrissat B."/>
            <person name="Polikarpov I."/>
            <person name="Sparling R."/>
            <person name="Levin D.B."/>
        </authorList>
    </citation>
    <scope>NUCLEOTIDE SEQUENCE [LARGE SCALE GENOMIC DNA]</scope>
    <source>
        <strain evidence="16 17">T81</strain>
    </source>
</reference>
<dbReference type="PROSITE" id="PS50113">
    <property type="entry name" value="PAC"/>
    <property type="match status" value="2"/>
</dbReference>
<dbReference type="InterPro" id="IPR003661">
    <property type="entry name" value="HisK_dim/P_dom"/>
</dbReference>
<dbReference type="InterPro" id="IPR003594">
    <property type="entry name" value="HATPase_dom"/>
</dbReference>
<dbReference type="CDD" id="cd00075">
    <property type="entry name" value="HATPase"/>
    <property type="match status" value="1"/>
</dbReference>
<dbReference type="Proteomes" id="UP000248706">
    <property type="component" value="Unassembled WGS sequence"/>
</dbReference>
<evidence type="ECO:0000256" key="11">
    <source>
        <dbReference type="ARBA" id="ARBA00023012"/>
    </source>
</evidence>
<protein>
    <recommendedName>
        <fullName evidence="3">histidine kinase</fullName>
        <ecNumber evidence="3">2.7.13.3</ecNumber>
    </recommendedName>
</protein>
<dbReference type="Pfam" id="PF08447">
    <property type="entry name" value="PAS_3"/>
    <property type="match status" value="1"/>
</dbReference>
<keyword evidence="5" id="KW-0808">Transferase</keyword>
<evidence type="ECO:0000256" key="6">
    <source>
        <dbReference type="ARBA" id="ARBA00022692"/>
    </source>
</evidence>
<evidence type="ECO:0000259" key="15">
    <source>
        <dbReference type="PROSITE" id="PS50113"/>
    </source>
</evidence>
<evidence type="ECO:0000256" key="3">
    <source>
        <dbReference type="ARBA" id="ARBA00012438"/>
    </source>
</evidence>
<dbReference type="AlphaFoldDB" id="A0A328VJ39"/>
<evidence type="ECO:0000256" key="1">
    <source>
        <dbReference type="ARBA" id="ARBA00000085"/>
    </source>
</evidence>
<dbReference type="SUPFAM" id="SSF47384">
    <property type="entry name" value="Homodimeric domain of signal transducing histidine kinase"/>
    <property type="match status" value="1"/>
</dbReference>
<dbReference type="Pfam" id="PF02518">
    <property type="entry name" value="HATPase_c"/>
    <property type="match status" value="1"/>
</dbReference>
<dbReference type="GO" id="GO:0016020">
    <property type="term" value="C:membrane"/>
    <property type="evidence" value="ECO:0007669"/>
    <property type="project" value="UniProtKB-SubCell"/>
</dbReference>
<dbReference type="InterPro" id="IPR035965">
    <property type="entry name" value="PAS-like_dom_sf"/>
</dbReference>
<dbReference type="GO" id="GO:0000156">
    <property type="term" value="F:phosphorelay response regulator activity"/>
    <property type="evidence" value="ECO:0007669"/>
    <property type="project" value="TreeGrafter"/>
</dbReference>
<keyword evidence="10" id="KW-1133">Transmembrane helix</keyword>
<dbReference type="InterPro" id="IPR004358">
    <property type="entry name" value="Sig_transdc_His_kin-like_C"/>
</dbReference>
<evidence type="ECO:0000256" key="5">
    <source>
        <dbReference type="ARBA" id="ARBA00022679"/>
    </source>
</evidence>
<dbReference type="SUPFAM" id="SSF55874">
    <property type="entry name" value="ATPase domain of HSP90 chaperone/DNA topoisomerase II/histidine kinase"/>
    <property type="match status" value="1"/>
</dbReference>
<evidence type="ECO:0000259" key="14">
    <source>
        <dbReference type="PROSITE" id="PS50112"/>
    </source>
</evidence>
<keyword evidence="11" id="KW-0902">Two-component regulatory system</keyword>
<dbReference type="CDD" id="cd00130">
    <property type="entry name" value="PAS"/>
    <property type="match status" value="1"/>
</dbReference>
<feature type="domain" description="PAS" evidence="14">
    <location>
        <begin position="148"/>
        <end position="218"/>
    </location>
</feature>
<evidence type="ECO:0000256" key="12">
    <source>
        <dbReference type="ARBA" id="ARBA00023136"/>
    </source>
</evidence>
<dbReference type="SMART" id="SM00388">
    <property type="entry name" value="HisKA"/>
    <property type="match status" value="1"/>
</dbReference>
<sequence length="529" mass="60241">MAGTFPEEGPPARDPSIEQLLQESHTREIIDQSPDCIKLLDHEGHLLWLNQGGIRALEIEDVASCLNSEWVTFWSGEGRRLAEQALAEARAGRVGHFEGFCPTMKGTPRWWQVTITPFLDHEGRIACLLAISRDITERKQAEAALKASEERFRSLAEHAPIIIWQTDTTGSAVYFNTTWQHFTGRPSAQCQGWQWTTAIHPSDRRRVLEHWHMALTNQQPYESQFRLLGADGEYHDMLVRTTPYNDASLQFAGYIGTMLDISKQTALERQRDAFLSLATHELKTPLTALLGNIQLARRLLQRLARSTELDEETRLQLFEQAQGLLERGEQHLRRQNRLINDLLEMSRNQDETLELRLAHWDLVEIVRETVQDLQLAFPQRVIALNLPEKESLFVYIDRDRIEQVVHNYLTNALKYSPPEQPIEVGVERSTMAARCWVRDAGPGLPDEAREHIWERFYQVPGIRPYQNAGASLGLGLYISRRLIQQQGGEVGVESCEGVGSTFWFTLPLVAPTEEARGSIQQAENKEGAA</sequence>
<comment type="catalytic activity">
    <reaction evidence="1">
        <text>ATP + protein L-histidine = ADP + protein N-phospho-L-histidine.</text>
        <dbReference type="EC" id="2.7.13.3"/>
    </reaction>
</comment>
<keyword evidence="8" id="KW-0418">Kinase</keyword>
<dbReference type="EC" id="2.7.13.3" evidence="3"/>
<accession>A0A328VJ39</accession>
<dbReference type="GO" id="GO:0005524">
    <property type="term" value="F:ATP binding"/>
    <property type="evidence" value="ECO:0007669"/>
    <property type="project" value="UniProtKB-KW"/>
</dbReference>
<dbReference type="GO" id="GO:0007234">
    <property type="term" value="P:osmosensory signaling via phosphorelay pathway"/>
    <property type="evidence" value="ECO:0007669"/>
    <property type="project" value="TreeGrafter"/>
</dbReference>
<dbReference type="InterPro" id="IPR005467">
    <property type="entry name" value="His_kinase_dom"/>
</dbReference>
<evidence type="ECO:0000256" key="7">
    <source>
        <dbReference type="ARBA" id="ARBA00022741"/>
    </source>
</evidence>
<dbReference type="CDD" id="cd00082">
    <property type="entry name" value="HisKA"/>
    <property type="match status" value="1"/>
</dbReference>
<feature type="domain" description="PAC" evidence="15">
    <location>
        <begin position="95"/>
        <end position="147"/>
    </location>
</feature>
<evidence type="ECO:0000256" key="2">
    <source>
        <dbReference type="ARBA" id="ARBA00004141"/>
    </source>
</evidence>
<dbReference type="InterPro" id="IPR000700">
    <property type="entry name" value="PAS-assoc_C"/>
</dbReference>
<dbReference type="SMART" id="SM00091">
    <property type="entry name" value="PAS"/>
    <property type="match status" value="2"/>
</dbReference>
<comment type="caution">
    <text evidence="16">The sequence shown here is derived from an EMBL/GenBank/DDBJ whole genome shotgun (WGS) entry which is preliminary data.</text>
</comment>
<keyword evidence="6" id="KW-0812">Transmembrane</keyword>
<keyword evidence="4" id="KW-0597">Phosphoprotein</keyword>
<gene>
    <name evidence="16" type="ORF">A4R35_09120</name>
</gene>
<dbReference type="SMART" id="SM00387">
    <property type="entry name" value="HATPase_c"/>
    <property type="match status" value="1"/>
</dbReference>
<comment type="subcellular location">
    <subcellularLocation>
        <location evidence="2">Membrane</location>
        <topology evidence="2">Multi-pass membrane protein</topology>
    </subcellularLocation>
</comment>
<dbReference type="PROSITE" id="PS50112">
    <property type="entry name" value="PAS"/>
    <property type="match status" value="1"/>
</dbReference>
<dbReference type="InterPro" id="IPR013655">
    <property type="entry name" value="PAS_fold_3"/>
</dbReference>
<dbReference type="Gene3D" id="1.10.287.130">
    <property type="match status" value="1"/>
</dbReference>
<evidence type="ECO:0000256" key="9">
    <source>
        <dbReference type="ARBA" id="ARBA00022840"/>
    </source>
</evidence>
<dbReference type="InterPro" id="IPR013656">
    <property type="entry name" value="PAS_4"/>
</dbReference>
<dbReference type="InterPro" id="IPR000014">
    <property type="entry name" value="PAS"/>
</dbReference>
<evidence type="ECO:0000313" key="16">
    <source>
        <dbReference type="EMBL" id="RAQ95693.1"/>
    </source>
</evidence>
<dbReference type="InterPro" id="IPR036097">
    <property type="entry name" value="HisK_dim/P_sf"/>
</dbReference>
<keyword evidence="9" id="KW-0067">ATP-binding</keyword>
<dbReference type="SUPFAM" id="SSF55785">
    <property type="entry name" value="PYP-like sensor domain (PAS domain)"/>
    <property type="match status" value="2"/>
</dbReference>
<keyword evidence="7" id="KW-0547">Nucleotide-binding</keyword>
<dbReference type="GO" id="GO:0030295">
    <property type="term" value="F:protein kinase activator activity"/>
    <property type="evidence" value="ECO:0007669"/>
    <property type="project" value="TreeGrafter"/>
</dbReference>
<dbReference type="InterPro" id="IPR050351">
    <property type="entry name" value="BphY/WalK/GraS-like"/>
</dbReference>
<dbReference type="PANTHER" id="PTHR42878:SF7">
    <property type="entry name" value="SENSOR HISTIDINE KINASE GLRK"/>
    <property type="match status" value="1"/>
</dbReference>
<dbReference type="FunFam" id="3.30.565.10:FF:000006">
    <property type="entry name" value="Sensor histidine kinase WalK"/>
    <property type="match status" value="1"/>
</dbReference>
<evidence type="ECO:0000256" key="8">
    <source>
        <dbReference type="ARBA" id="ARBA00022777"/>
    </source>
</evidence>